<feature type="transmembrane region" description="Helical" evidence="1">
    <location>
        <begin position="75"/>
        <end position="94"/>
    </location>
</feature>
<dbReference type="EMBL" id="JAUYVI010000006">
    <property type="protein sequence ID" value="MDQ7250213.1"/>
    <property type="molecule type" value="Genomic_DNA"/>
</dbReference>
<evidence type="ECO:0000256" key="2">
    <source>
        <dbReference type="SAM" id="SignalP"/>
    </source>
</evidence>
<feature type="signal peptide" evidence="2">
    <location>
        <begin position="1"/>
        <end position="24"/>
    </location>
</feature>
<feature type="transmembrane region" description="Helical" evidence="1">
    <location>
        <begin position="106"/>
        <end position="132"/>
    </location>
</feature>
<evidence type="ECO:0008006" key="5">
    <source>
        <dbReference type="Google" id="ProtNLM"/>
    </source>
</evidence>
<comment type="caution">
    <text evidence="3">The sequence shown here is derived from an EMBL/GenBank/DDBJ whole genome shotgun (WGS) entry which is preliminary data.</text>
</comment>
<evidence type="ECO:0000313" key="3">
    <source>
        <dbReference type="EMBL" id="MDQ7250213.1"/>
    </source>
</evidence>
<reference evidence="4" key="1">
    <citation type="submission" date="2023-08" db="EMBL/GenBank/DDBJ databases">
        <title>Rhodospirillaceae gen. nov., a novel taxon isolated from the Yangtze River Yuezi River estuary sludge.</title>
        <authorList>
            <person name="Ruan L."/>
        </authorList>
    </citation>
    <scope>NUCLEOTIDE SEQUENCE [LARGE SCALE GENOMIC DNA]</scope>
    <source>
        <strain evidence="4">R-7</strain>
    </source>
</reference>
<keyword evidence="1" id="KW-0812">Transmembrane</keyword>
<accession>A0ABU0YU75</accession>
<dbReference type="Proteomes" id="UP001230156">
    <property type="component" value="Unassembled WGS sequence"/>
</dbReference>
<gene>
    <name evidence="3" type="ORF">Q8A70_21155</name>
</gene>
<evidence type="ECO:0000313" key="4">
    <source>
        <dbReference type="Proteomes" id="UP001230156"/>
    </source>
</evidence>
<keyword evidence="1" id="KW-1133">Transmembrane helix</keyword>
<sequence length="172" mass="17893">MKRFMMALAGAVLAIASMQVSAKAATYDLGDITDSSNDQFGGALNFPFQPATVISDDIKFTLSAPSFVSGDLDNLQLFFFIPLVNITGLTATFLGNPLTLDSNGNFSIAGMLAAGDYLIHIAGTTSGFFGGLYNMTVTAATTPIPGALLLFVTAMGGMAGFVGLRRRWSAAA</sequence>
<feature type="chain" id="PRO_5045881684" description="VPLPA-CTERM sorting domain-containing protein" evidence="2">
    <location>
        <begin position="25"/>
        <end position="172"/>
    </location>
</feature>
<organism evidence="3 4">
    <name type="scientific">Dongia sedimenti</name>
    <dbReference type="NCBI Taxonomy" id="3064282"/>
    <lineage>
        <taxon>Bacteria</taxon>
        <taxon>Pseudomonadati</taxon>
        <taxon>Pseudomonadota</taxon>
        <taxon>Alphaproteobacteria</taxon>
        <taxon>Rhodospirillales</taxon>
        <taxon>Dongiaceae</taxon>
        <taxon>Dongia</taxon>
    </lineage>
</organism>
<keyword evidence="4" id="KW-1185">Reference proteome</keyword>
<keyword evidence="2" id="KW-0732">Signal</keyword>
<name>A0ABU0YU75_9PROT</name>
<proteinExistence type="predicted"/>
<evidence type="ECO:0000256" key="1">
    <source>
        <dbReference type="SAM" id="Phobius"/>
    </source>
</evidence>
<dbReference type="RefSeq" id="WP_379959175.1">
    <property type="nucleotide sequence ID" value="NZ_JAUYVI010000006.1"/>
</dbReference>
<keyword evidence="1" id="KW-0472">Membrane</keyword>
<feature type="transmembrane region" description="Helical" evidence="1">
    <location>
        <begin position="144"/>
        <end position="164"/>
    </location>
</feature>
<protein>
    <recommendedName>
        <fullName evidence="5">VPLPA-CTERM sorting domain-containing protein</fullName>
    </recommendedName>
</protein>